<evidence type="ECO:0008006" key="3">
    <source>
        <dbReference type="Google" id="ProtNLM"/>
    </source>
</evidence>
<dbReference type="RefSeq" id="WP_157301425.1">
    <property type="nucleotide sequence ID" value="NZ_BAAAZB010000002.1"/>
</dbReference>
<dbReference type="AlphaFoldDB" id="A0A6N8JEP1"/>
<protein>
    <recommendedName>
        <fullName evidence="3">Tetratricopeptide repeat protein</fullName>
    </recommendedName>
</protein>
<evidence type="ECO:0000313" key="1">
    <source>
        <dbReference type="EMBL" id="MVT42826.1"/>
    </source>
</evidence>
<comment type="caution">
    <text evidence="1">The sequence shown here is derived from an EMBL/GenBank/DDBJ whole genome shotgun (WGS) entry which is preliminary data.</text>
</comment>
<reference evidence="1 2" key="1">
    <citation type="submission" date="2019-12" db="EMBL/GenBank/DDBJ databases">
        <title>The draft genomic sequence of strain Chitinophaga oryziterrae JCM 16595.</title>
        <authorList>
            <person name="Zhang X."/>
        </authorList>
    </citation>
    <scope>NUCLEOTIDE SEQUENCE [LARGE SCALE GENOMIC DNA]</scope>
    <source>
        <strain evidence="1 2">JCM 16595</strain>
    </source>
</reference>
<name>A0A6N8JEP1_9BACT</name>
<dbReference type="Proteomes" id="UP000468388">
    <property type="component" value="Unassembled WGS sequence"/>
</dbReference>
<sequence length="455" mass="53315">MEQNEFQETLEKLTDKEDIAGIAALVNSLNAEELELYKTELLEAYANIYSLWYYDLICGKIKEEHQEGIVQELFDILTLAEKIDPENTHYGERAQCYEFLSELKGEETDKLLNIQKAIDEYSDALKKSENILVNAPLANALLDKMLITQEFTDDEFLKVLELFELAFTTYSESVVSSFIHGCFRILNFPFSKNHYWHSRFLNKFNLALTRFTEKEPIIFLTWSEALVRVLEYQQYEISPEYAEELNDISIELLASITDYQTDNQRLLNQLGSAFEKAAKRIKREKLLYYTIALKYFTKGQTIEPATWTFPVYATNVLKAMAVIYHKQQNQEKVIALFEEGRALFSKVYKHEKDFTLNLYWGEFLIEYARLAYGFDAPQILEEATEKSLIAKELGRNYYNQPYTLLAKIALKTGDKDKCMEILKECKKVFSTEYYEYDMGPVLRDEDFREIWAELT</sequence>
<gene>
    <name evidence="1" type="ORF">GO495_19685</name>
</gene>
<dbReference type="EMBL" id="WRXO01000005">
    <property type="protein sequence ID" value="MVT42826.1"/>
    <property type="molecule type" value="Genomic_DNA"/>
</dbReference>
<keyword evidence="2" id="KW-1185">Reference proteome</keyword>
<proteinExistence type="predicted"/>
<dbReference type="OrthoDB" id="640239at2"/>
<accession>A0A6N8JEP1</accession>
<evidence type="ECO:0000313" key="2">
    <source>
        <dbReference type="Proteomes" id="UP000468388"/>
    </source>
</evidence>
<organism evidence="1 2">
    <name type="scientific">Chitinophaga oryziterrae</name>
    <dbReference type="NCBI Taxonomy" id="1031224"/>
    <lineage>
        <taxon>Bacteria</taxon>
        <taxon>Pseudomonadati</taxon>
        <taxon>Bacteroidota</taxon>
        <taxon>Chitinophagia</taxon>
        <taxon>Chitinophagales</taxon>
        <taxon>Chitinophagaceae</taxon>
        <taxon>Chitinophaga</taxon>
    </lineage>
</organism>